<organism evidence="9 10">
    <name type="scientific">Methylobacterium ajmalii</name>
    <dbReference type="NCBI Taxonomy" id="2738439"/>
    <lineage>
        <taxon>Bacteria</taxon>
        <taxon>Pseudomonadati</taxon>
        <taxon>Pseudomonadota</taxon>
        <taxon>Alphaproteobacteria</taxon>
        <taxon>Hyphomicrobiales</taxon>
        <taxon>Methylobacteriaceae</taxon>
        <taxon>Methylobacterium</taxon>
    </lineage>
</organism>
<evidence type="ECO:0000259" key="7">
    <source>
        <dbReference type="Pfam" id="PF09718"/>
    </source>
</evidence>
<evidence type="ECO:0000313" key="9">
    <source>
        <dbReference type="EMBL" id="MEN3238973.1"/>
    </source>
</evidence>
<feature type="coiled-coil region" evidence="3">
    <location>
        <begin position="992"/>
        <end position="1019"/>
    </location>
</feature>
<dbReference type="InterPro" id="IPR008258">
    <property type="entry name" value="Transglycosylase_SLT_dom_1"/>
</dbReference>
<dbReference type="EMBL" id="JAQYXP010000010">
    <property type="protein sequence ID" value="MEN3238973.1"/>
    <property type="molecule type" value="Genomic_DNA"/>
</dbReference>
<dbReference type="Gene3D" id="1.10.530.10">
    <property type="match status" value="1"/>
</dbReference>
<keyword evidence="10" id="KW-1185">Reference proteome</keyword>
<keyword evidence="5" id="KW-0472">Membrane</keyword>
<evidence type="ECO:0000256" key="5">
    <source>
        <dbReference type="SAM" id="Phobius"/>
    </source>
</evidence>
<reference evidence="9 10" key="1">
    <citation type="journal article" date="2023" name="PLoS ONE">
        <title>Complete genome assembly of Hawai'i environmental nontuberculous mycobacteria reveals unexpected co-isolation with methylobacteria.</title>
        <authorList>
            <person name="Hendrix J."/>
            <person name="Epperson L.E."/>
            <person name="Tong E.I."/>
            <person name="Chan Y.L."/>
            <person name="Hasan N.A."/>
            <person name="Dawrs S.N."/>
            <person name="Norton G.J."/>
            <person name="Virdi R."/>
            <person name="Crooks J.L."/>
            <person name="Chan E.D."/>
            <person name="Honda J.R."/>
            <person name="Strong M."/>
        </authorList>
    </citation>
    <scope>NUCLEOTIDE SEQUENCE [LARGE SCALE GENOMIC DNA]</scope>
    <source>
        <strain evidence="9 10">NJH_HI04-1</strain>
    </source>
</reference>
<evidence type="ECO:0000259" key="8">
    <source>
        <dbReference type="Pfam" id="PF10145"/>
    </source>
</evidence>
<feature type="region of interest" description="Disordered" evidence="4">
    <location>
        <begin position="98"/>
        <end position="144"/>
    </location>
</feature>
<evidence type="ECO:0000256" key="2">
    <source>
        <dbReference type="ARBA" id="ARBA00022612"/>
    </source>
</evidence>
<gene>
    <name evidence="9" type="ORF">PUR29_36670</name>
</gene>
<sequence length="1762" mass="183931">MANSSDNGQVGVDIVLDDAALNSGLQRTAQGIRETVQGARALQEQFAGTVRSVEPLLTMVTKLKAELAASPVQAGLRDQLRQAETDLRAATAALTAARQAASAPAPSPSPAPAFGGGSGSGGAGGSGSGFPPPPPGGSPGGAGAGGSGGNLFGLQAQIAANYAAIGAGIAVLRTGLRDIAEFDDRLRQFQAITETTNTEMAGFRDRLLEVASTSRFSVIELANVSIQLGQIGLSAKGVGQTLKPVLDLAAASGSTLQQSVEAITSVLGAYNLEASRSGDVADVFVGALNRTKLGMDQLQLGISYAANVARDSGVSFTELTAALGGMAQAGIKSGSTLGTGLRQFFQEFTAPTDKLKDGLRQVGLSLADVDLRANGLIGVIENLRRAGFGTSEALRSLDLRAASAFSAMLGQLDTIKRLGGDLTLSSAATEGAAKANESLTASLTRFGNVAFGVLDKSLRPMVTGLTGAVDGAAALTAAAGKLGVVLPIVGTGLGTIAVAAAGLRLGALAASLAPLLAGLANPAVLAIAATGAAIGGGAYLARILSDTERAKAALDQVRAVRNEVLSEQQSIETGISGVDQQLGLLLERREKLNADPVLRRNTILEAQKAFGDLGLSISANAASIDELIAAYRRLRTELQGQNTELLQRQFAVTAKELDALVTKGNVDRRSADQRIADALGGGAPEYADPRYPVRPVTGPRTDDAALARAGLTALKPLLDVIRNPASLGQDDPLGVSRYQQLILDERQRLEREAAPLRLGGASPVRLAGITDTLDRLDKIAALFADAVKTNSNAVAAQGKLTELSARADVSRLQQAPEFQAFGQRAADLQAGLADRSRAVDADRGLSGTEKKDRIVAAIRDTQGDATRLEAEFGRYLDGLRAAGAADKTVTEAGARIADQLKSLRRGVTKELDEIASSIRPDLTRELQAERKATAAQIDTLMKRAGVTRDTAEPGEIEAQVKALVERQRAIARQLIEAETANPDEVVNRAELRDRLAAANEELDARLAGYTDRLVEARKRVTEAVLTAQERALGRQKAVIDAQVAQLDKQIRDPATTVDKAAELAAKVRELLQQAIGIVDQQGQLRLAREAVSAPVGFNRTPALSESANAVARQVADAAEGAGRNDRLRTLLRFGSFESDFNPQAVSSTGAKGVFQFTRGTAADFGLSDPTNVAQSALAAIRYFDQIDKTLRSKGLNLSDDNRYVLYNQGETGGSALLGNPGKGAVQALIDAGVEAGRARQAITANGGRADDTSSEFVTRLLAAFNAKASRADRLVAPTGDALDEGEAAGRKARAEATATEEANARAIRQKRLALEQRQLARDEQALSDRLSLDKRAVGRTADLAPASRTITDLAALRDKELEREKASDRFSALAPDEKADQVARIQRSYADRAARLVEENAKAIGEATLKTYREEAERTKARADFLKGEETSGKVSAGEVQAADTAARQAADRLKLEGQAAAVRAEELALEQQLAQLRDKGLVSETGRAAIQERITELKKKEAEYAANAGLQRGVEARKDDFGAALSRGSLDFFTSAGMIDRKTGEFKTAAQEMAGYWQQAMGGMSNSMTNLFTGLASGTIKGKDAFKTFATSILSDMLQIASKAASNEIMKALFGGLMGAAGAGGSSGGGLLGSIVGAFTGTPAAPGMATGGLVTGGVPNRDSVPRTLMPGEFVLKRSAVDVIGRESLDRMNAMGAGVMAKAPQVEPARFGNSARAETSVYVVDRDQVPPPGPNEIVHIIGSDIQRGGAIKQLIKRVSAGG</sequence>
<evidence type="ECO:0000313" key="10">
    <source>
        <dbReference type="Proteomes" id="UP001407347"/>
    </source>
</evidence>
<dbReference type="NCBIfam" id="TIGR01760">
    <property type="entry name" value="tape_meas_TP901"/>
    <property type="match status" value="1"/>
</dbReference>
<evidence type="ECO:0000256" key="1">
    <source>
        <dbReference type="ARBA" id="ARBA00009387"/>
    </source>
</evidence>
<feature type="domain" description="Bacteriophage tail tape measure C-terminal" evidence="7">
    <location>
        <begin position="1546"/>
        <end position="1607"/>
    </location>
</feature>
<dbReference type="PANTHER" id="PTHR37813">
    <property type="entry name" value="FELS-2 PROPHAGE PROTEIN"/>
    <property type="match status" value="1"/>
</dbReference>
<feature type="domain" description="Transglycosylase SLT" evidence="6">
    <location>
        <begin position="1136"/>
        <end position="1209"/>
    </location>
</feature>
<dbReference type="Pfam" id="PF10145">
    <property type="entry name" value="PhageMin_Tail"/>
    <property type="match status" value="1"/>
</dbReference>
<dbReference type="Pfam" id="PF09718">
    <property type="entry name" value="Tape_meas_lam_C"/>
    <property type="match status" value="1"/>
</dbReference>
<keyword evidence="3" id="KW-0175">Coiled coil</keyword>
<feature type="transmembrane region" description="Helical" evidence="5">
    <location>
        <begin position="515"/>
        <end position="541"/>
    </location>
</feature>
<feature type="compositionally biased region" description="Gly residues" evidence="4">
    <location>
        <begin position="114"/>
        <end position="128"/>
    </location>
</feature>
<feature type="coiled-coil region" evidence="3">
    <location>
        <begin position="1460"/>
        <end position="1508"/>
    </location>
</feature>
<dbReference type="InterPro" id="IPR023346">
    <property type="entry name" value="Lysozyme-like_dom_sf"/>
</dbReference>
<evidence type="ECO:0000256" key="3">
    <source>
        <dbReference type="SAM" id="Coils"/>
    </source>
</evidence>
<dbReference type="InterPro" id="IPR006431">
    <property type="entry name" value="Phage_tape_meas_C"/>
</dbReference>
<proteinExistence type="inferred from homology"/>
<accession>A0ABV0A5Y1</accession>
<comment type="caution">
    <text evidence="9">The sequence shown here is derived from an EMBL/GenBank/DDBJ whole genome shotgun (WGS) entry which is preliminary data.</text>
</comment>
<keyword evidence="2" id="KW-1188">Viral release from host cell</keyword>
<keyword evidence="5" id="KW-0812">Transmembrane</keyword>
<dbReference type="Pfam" id="PF01464">
    <property type="entry name" value="SLT"/>
    <property type="match status" value="1"/>
</dbReference>
<name>A0ABV0A5Y1_9HYPH</name>
<keyword evidence="5" id="KW-1133">Transmembrane helix</keyword>
<dbReference type="Proteomes" id="UP001407347">
    <property type="component" value="Unassembled WGS sequence"/>
</dbReference>
<protein>
    <submittedName>
        <fullName evidence="9">Phage tail tape measure protein</fullName>
    </submittedName>
</protein>
<evidence type="ECO:0000259" key="6">
    <source>
        <dbReference type="Pfam" id="PF01464"/>
    </source>
</evidence>
<dbReference type="SUPFAM" id="SSF53955">
    <property type="entry name" value="Lysozyme-like"/>
    <property type="match status" value="1"/>
</dbReference>
<comment type="similarity">
    <text evidence="1">Belongs to the virb1 family.</text>
</comment>
<feature type="domain" description="Phage tail tape measure protein" evidence="8">
    <location>
        <begin position="205"/>
        <end position="396"/>
    </location>
</feature>
<dbReference type="RefSeq" id="WP_346013920.1">
    <property type="nucleotide sequence ID" value="NZ_JAQYXP010000010.1"/>
</dbReference>
<dbReference type="InterPro" id="IPR010090">
    <property type="entry name" value="Phage_tape_meas"/>
</dbReference>
<dbReference type="PANTHER" id="PTHR37813:SF1">
    <property type="entry name" value="FELS-2 PROPHAGE PROTEIN"/>
    <property type="match status" value="1"/>
</dbReference>
<feature type="transmembrane region" description="Helical" evidence="5">
    <location>
        <begin position="484"/>
        <end position="503"/>
    </location>
</feature>
<evidence type="ECO:0000256" key="4">
    <source>
        <dbReference type="SAM" id="MobiDB-lite"/>
    </source>
</evidence>